<dbReference type="CDD" id="cd03784">
    <property type="entry name" value="GT1_Gtf-like"/>
    <property type="match status" value="1"/>
</dbReference>
<evidence type="ECO:0000256" key="4">
    <source>
        <dbReference type="RuleBase" id="RU003718"/>
    </source>
</evidence>
<dbReference type="SUPFAM" id="SSF53756">
    <property type="entry name" value="UDP-Glycosyltransferase/glycogen phosphorylase"/>
    <property type="match status" value="1"/>
</dbReference>
<dbReference type="EMBL" id="LR721780">
    <property type="protein sequence ID" value="VVV98548.1"/>
    <property type="molecule type" value="Genomic_DNA"/>
</dbReference>
<keyword evidence="2 4" id="KW-0328">Glycosyltransferase</keyword>
<dbReference type="EC" id="2.4.1.-" evidence="5"/>
<gene>
    <name evidence="6" type="ORF">NYM_LOCUS12990</name>
</gene>
<protein>
    <recommendedName>
        <fullName evidence="5">Glycosyltransferase</fullName>
        <ecNumber evidence="5">2.4.1.-</ecNumber>
    </recommendedName>
</protein>
<dbReference type="PANTHER" id="PTHR48047">
    <property type="entry name" value="GLYCOSYLTRANSFERASE"/>
    <property type="match status" value="1"/>
</dbReference>
<dbReference type="FunFam" id="3.40.50.2000:FF:000064">
    <property type="entry name" value="Glycosyltransferase"/>
    <property type="match status" value="1"/>
</dbReference>
<accession>A0A5K1A949</accession>
<evidence type="ECO:0000256" key="1">
    <source>
        <dbReference type="ARBA" id="ARBA00009995"/>
    </source>
</evidence>
<evidence type="ECO:0000313" key="6">
    <source>
        <dbReference type="EMBL" id="VVV98548.1"/>
    </source>
</evidence>
<dbReference type="AlphaFoldDB" id="A0A5K1A949"/>
<organism evidence="6">
    <name type="scientific">Nymphaea colorata</name>
    <name type="common">pocket water lily</name>
    <dbReference type="NCBI Taxonomy" id="210225"/>
    <lineage>
        <taxon>Eukaryota</taxon>
        <taxon>Viridiplantae</taxon>
        <taxon>Streptophyta</taxon>
        <taxon>Embryophyta</taxon>
        <taxon>Tracheophyta</taxon>
        <taxon>Spermatophyta</taxon>
        <taxon>Magnoliopsida</taxon>
        <taxon>Nymphaeales</taxon>
        <taxon>Nymphaeaceae</taxon>
        <taxon>Nymphaea</taxon>
    </lineage>
</organism>
<dbReference type="PROSITE" id="PS00375">
    <property type="entry name" value="UDPGT"/>
    <property type="match status" value="1"/>
</dbReference>
<sequence>MSRSCPSYYRGRREAPLHASSSSESRSLLFPSTYSSLIFENQQESASRSDLSSSMVHIVMFPYMGHGHFNPFVALAELILRHHPSCTITIVGTPLNVANLRSMLPPSPPVRLAALPFDPSAHGLPPHAESNSDLNYQLRIRLNFGSRALRPALESLLLDLISSDGDGSNPICLIADQFFGWTVDVARRLGIFHTLFYTCSAHGIVTYISLWRHLPHTKTDEDEFALPDFPHVRLHRTQLSRIAMSATGSDPWSVFYGEELTMNLAADGVLVNTVEEMEPEGVDRLRSMFQGKPVWCIGPVLPSSFLAVDSRSSKQERLGKVAMVSSEDCSKWLDIHPRGSVLYVSFGSQHNISASQMRQLAMGLEESGVTFIWVVRPPVEFSPEEEFRSSEWLTEGFEERMMETKRGLVVRNWAPQLTILSHESTGGFLSHCGWNSLLESFMCGVPIIGWPVAAEQFYNSEMVVEQIGAGVELARGNQEEVRKEEVARVAKLVMGDTVKRKEVRKKAGEVREMLRGAWRKQEHGSGLGPSLSSLNDFIETIFTGKE</sequence>
<evidence type="ECO:0000256" key="3">
    <source>
        <dbReference type="ARBA" id="ARBA00022679"/>
    </source>
</evidence>
<dbReference type="InterPro" id="IPR002213">
    <property type="entry name" value="UDP_glucos_trans"/>
</dbReference>
<dbReference type="GO" id="GO:0035251">
    <property type="term" value="F:UDP-glucosyltransferase activity"/>
    <property type="evidence" value="ECO:0007669"/>
    <property type="project" value="TreeGrafter"/>
</dbReference>
<comment type="similarity">
    <text evidence="1 4">Belongs to the UDP-glycosyltransferase family.</text>
</comment>
<proteinExistence type="inferred from homology"/>
<dbReference type="Gene3D" id="3.40.50.2000">
    <property type="entry name" value="Glycogen Phosphorylase B"/>
    <property type="match status" value="2"/>
</dbReference>
<dbReference type="Gramene" id="NC2G0054580.1">
    <property type="protein sequence ID" value="NC2G0054580.1:cds"/>
    <property type="gene ID" value="NC2G0054580"/>
</dbReference>
<dbReference type="InterPro" id="IPR035595">
    <property type="entry name" value="UDP_glycos_trans_CS"/>
</dbReference>
<dbReference type="Pfam" id="PF00201">
    <property type="entry name" value="UDPGT"/>
    <property type="match status" value="1"/>
</dbReference>
<reference evidence="6" key="1">
    <citation type="submission" date="2019-09" db="EMBL/GenBank/DDBJ databases">
        <authorList>
            <person name="Zhang L."/>
        </authorList>
    </citation>
    <scope>NUCLEOTIDE SEQUENCE</scope>
</reference>
<name>A0A5K1A949_9MAGN</name>
<keyword evidence="3 4" id="KW-0808">Transferase</keyword>
<evidence type="ECO:0000256" key="2">
    <source>
        <dbReference type="ARBA" id="ARBA00022676"/>
    </source>
</evidence>
<evidence type="ECO:0000256" key="5">
    <source>
        <dbReference type="RuleBase" id="RU362057"/>
    </source>
</evidence>
<dbReference type="PANTHER" id="PTHR48047:SF107">
    <property type="entry name" value="UDP-GLYCOSYLTRANSFERASE 92A1-LIKE"/>
    <property type="match status" value="1"/>
</dbReference>
<dbReference type="FunFam" id="3.40.50.2000:FF:000103">
    <property type="entry name" value="Glycosyltransferase"/>
    <property type="match status" value="1"/>
</dbReference>